<reference evidence="8 9" key="1">
    <citation type="submission" date="2019-02" db="EMBL/GenBank/DDBJ databases">
        <authorList>
            <person name="Goldberg S.R."/>
            <person name="Haltli B.A."/>
            <person name="Correa H."/>
            <person name="Russell K.G."/>
        </authorList>
    </citation>
    <scope>NUCLEOTIDE SEQUENCE [LARGE SCALE GENOMIC DNA]</scope>
    <source>
        <strain evidence="8 9">JCM 16186</strain>
    </source>
</reference>
<accession>A0ABW9RY92</accession>
<evidence type="ECO:0000256" key="5">
    <source>
        <dbReference type="ARBA" id="ARBA00023136"/>
    </source>
</evidence>
<feature type="chain" id="PRO_5045656821" evidence="6">
    <location>
        <begin position="25"/>
        <end position="1312"/>
    </location>
</feature>
<gene>
    <name evidence="8" type="ORF">E1163_28880</name>
</gene>
<evidence type="ECO:0000256" key="1">
    <source>
        <dbReference type="ARBA" id="ARBA00004141"/>
    </source>
</evidence>
<keyword evidence="6" id="KW-0732">Signal</keyword>
<evidence type="ECO:0000313" key="8">
    <source>
        <dbReference type="EMBL" id="MTI29011.1"/>
    </source>
</evidence>
<name>A0ABW9RY92_9BACT</name>
<evidence type="ECO:0000259" key="7">
    <source>
        <dbReference type="PROSITE" id="PS50093"/>
    </source>
</evidence>
<dbReference type="PANTHER" id="PTHR46730">
    <property type="entry name" value="POLYCYSTIN-1"/>
    <property type="match status" value="1"/>
</dbReference>
<proteinExistence type="predicted"/>
<dbReference type="SMART" id="SM00089">
    <property type="entry name" value="PKD"/>
    <property type="match status" value="7"/>
</dbReference>
<evidence type="ECO:0000256" key="2">
    <source>
        <dbReference type="ARBA" id="ARBA00022692"/>
    </source>
</evidence>
<feature type="domain" description="PKD" evidence="7">
    <location>
        <begin position="1080"/>
        <end position="1138"/>
    </location>
</feature>
<evidence type="ECO:0000256" key="3">
    <source>
        <dbReference type="ARBA" id="ARBA00022737"/>
    </source>
</evidence>
<dbReference type="CDD" id="cd00146">
    <property type="entry name" value="PKD"/>
    <property type="match status" value="6"/>
</dbReference>
<dbReference type="EMBL" id="SMLW01000677">
    <property type="protein sequence ID" value="MTI29011.1"/>
    <property type="molecule type" value="Genomic_DNA"/>
</dbReference>
<feature type="domain" description="PKD" evidence="7">
    <location>
        <begin position="1159"/>
        <end position="1205"/>
    </location>
</feature>
<dbReference type="Proteomes" id="UP000798808">
    <property type="component" value="Unassembled WGS sequence"/>
</dbReference>
<feature type="domain" description="PKD" evidence="7">
    <location>
        <begin position="824"/>
        <end position="870"/>
    </location>
</feature>
<dbReference type="Gene3D" id="2.60.40.10">
    <property type="entry name" value="Immunoglobulins"/>
    <property type="match status" value="8"/>
</dbReference>
<dbReference type="PROSITE" id="PS51257">
    <property type="entry name" value="PROKAR_LIPOPROTEIN"/>
    <property type="match status" value="1"/>
</dbReference>
<feature type="domain" description="PKD" evidence="7">
    <location>
        <begin position="481"/>
        <end position="527"/>
    </location>
</feature>
<dbReference type="PANTHER" id="PTHR46730:SF4">
    <property type="entry name" value="POLYCYSTIC KIDNEY DISEASE PROTEIN 1-LIKE 1"/>
    <property type="match status" value="1"/>
</dbReference>
<dbReference type="SUPFAM" id="SSF49299">
    <property type="entry name" value="PKD domain"/>
    <property type="match status" value="8"/>
</dbReference>
<evidence type="ECO:0000313" key="9">
    <source>
        <dbReference type="Proteomes" id="UP000798808"/>
    </source>
</evidence>
<keyword evidence="3" id="KW-0677">Repeat</keyword>
<keyword evidence="5" id="KW-0472">Membrane</keyword>
<evidence type="ECO:0000256" key="4">
    <source>
        <dbReference type="ARBA" id="ARBA00022989"/>
    </source>
</evidence>
<dbReference type="PROSITE" id="PS50093">
    <property type="entry name" value="PKD"/>
    <property type="match status" value="7"/>
</dbReference>
<keyword evidence="2" id="KW-0812">Transmembrane</keyword>
<dbReference type="Pfam" id="PF13585">
    <property type="entry name" value="CHU_C"/>
    <property type="match status" value="1"/>
</dbReference>
<dbReference type="InterPro" id="IPR000601">
    <property type="entry name" value="PKD_dom"/>
</dbReference>
<dbReference type="InterPro" id="IPR013783">
    <property type="entry name" value="Ig-like_fold"/>
</dbReference>
<keyword evidence="9" id="KW-1185">Reference proteome</keyword>
<comment type="subcellular location">
    <subcellularLocation>
        <location evidence="1">Membrane</location>
        <topology evidence="1">Multi-pass membrane protein</topology>
    </subcellularLocation>
</comment>
<feature type="domain" description="PKD" evidence="7">
    <location>
        <begin position="581"/>
        <end position="634"/>
    </location>
</feature>
<dbReference type="InterPro" id="IPR022409">
    <property type="entry name" value="PKD/Chitinase_dom"/>
</dbReference>
<dbReference type="InterPro" id="IPR035986">
    <property type="entry name" value="PKD_dom_sf"/>
</dbReference>
<protein>
    <submittedName>
        <fullName evidence="8">PKD domain-containing protein</fullName>
    </submittedName>
</protein>
<dbReference type="Pfam" id="PF18911">
    <property type="entry name" value="PKD_4"/>
    <property type="match status" value="5"/>
</dbReference>
<organism evidence="8 9">
    <name type="scientific">Fulvivirga kasyanovii</name>
    <dbReference type="NCBI Taxonomy" id="396812"/>
    <lineage>
        <taxon>Bacteria</taxon>
        <taxon>Pseudomonadati</taxon>
        <taxon>Bacteroidota</taxon>
        <taxon>Cytophagia</taxon>
        <taxon>Cytophagales</taxon>
        <taxon>Fulvivirgaceae</taxon>
        <taxon>Fulvivirga</taxon>
    </lineage>
</organism>
<sequence>MAKMVLRQALLAFCLFLSCTELLATHIIGGDLTYKCVGSKRYKIILTVYTECGSEAILEQKYPIQYYATDLGIEASNPLVFEVFKVSTQEVQLFCEGYITNCAGGSHRGVEKVVYEGTVNLSSHSLSEDWRFFWKRAARSEEIKTLVLPEAEDFFIEASINNKLASCNQSVVFEGSAVATVCINQSQTFNNLATDPDGDQLKFTLETPKSNYDTDVVFSDGYNATNFMAFSGTPVLNASSGDLTINPTLLITGITDFKVEEFRNGQSIGWVKRGIQLTSIDCSNAIPVISDFKTINSETVNICAGETINLEFDVEDADNENILVTLVDGPAGIFSVLNNNSRSPTGRILWHTGYADAGVYNVVVQASDKKCPQPGVAVKTFVLNVRSSPQFSLGGYQVIACDEILELKPTVTGGDGNYTYLWSDGSTGSTNIVGVGSHSLKVTDGTGCSYTSSTYINDELFANFDVSPRCIGMPAEFTDQSYHQNSSKDIVSWSWDFGDGNTSTEQNPEHTYAVAGNYEVTLEITDNGAVPCSESITKDITICDPPPFNFTLDGHCTYSPVTLQAIFAGINECTFMQTLVYDFGDGTVQTCDLASLPPCINVQHVYNVAGTYNVSVTALSLSGCENTITKSIKIDPSPEVNIIQDNFYLICSKPDSLLETEILAGGTGAIAYQWNTNETTEDININSSGYYTVTATDIVGCSLSDDVMVTYPLSAHFRYDPYCKPGDIVNFYANAVSLTNTVTSYTWNFDDPGSGTANTSADINPQHEFSQEGDYNVRLEVEDSDGCYRNFVWPVYNTSIDNHFEINPSEEVCQGGQVTGTGPSGSHVDSYVWNFGDGYGYGKISPHFYNSAGDFDINLRVDYNNNSLANGYCTSEFNEDISVNARPAVQIKASQDRFCMYQPITFEVETESDIQAVEWEVTNLRKGTTITSNEIFFTHQFTERAEYKVELSATDINGCTSYSSMSGFAARVVIPDFNFETLCAKEILTFEEAFRDTLENITDYRWDFGDGTTQEGPVPIPVTTHAFEKGGVYPVTLTVINSFSGCGNSKTKMVTVIKAPVIDFSYDTICARSAMSFTNLTTEGEGSIESYTWQFPDGSTANTKDVSFYFEEPGNFPVSLIATSSLGCADTLTQSVYVKPSPVAGVEIPVPFVEAYIPVQFYDDSEGDIISYYWDFGDGTTTTERDPIHTYNAIEKYPLTHVVTNGYNCSDTLNLPLDLNVYLDLPTAFSPNDDGQNDQLRLVQQGIKTLYTYKIFNRHGQEVFNALGDVQALWDGTYNGRPQPSGVYVAHVKATGAYGKEFNFKRNVTLLR</sequence>
<evidence type="ECO:0000256" key="6">
    <source>
        <dbReference type="SAM" id="SignalP"/>
    </source>
</evidence>
<keyword evidence="4" id="KW-1133">Transmembrane helix</keyword>
<feature type="signal peptide" evidence="6">
    <location>
        <begin position="1"/>
        <end position="24"/>
    </location>
</feature>
<dbReference type="InterPro" id="IPR026341">
    <property type="entry name" value="T9SS_type_B"/>
</dbReference>
<comment type="caution">
    <text evidence="8">The sequence shown here is derived from an EMBL/GenBank/DDBJ whole genome shotgun (WGS) entry which is preliminary data.</text>
</comment>
<dbReference type="NCBIfam" id="TIGR04131">
    <property type="entry name" value="Bac_Flav_CTERM"/>
    <property type="match status" value="1"/>
</dbReference>
<feature type="domain" description="PKD" evidence="7">
    <location>
        <begin position="1004"/>
        <end position="1061"/>
    </location>
</feature>
<feature type="domain" description="PKD" evidence="7">
    <location>
        <begin position="743"/>
        <end position="786"/>
    </location>
</feature>